<gene>
    <name evidence="2" type="ORF">FDP41_011062</name>
</gene>
<comment type="caution">
    <text evidence="2">The sequence shown here is derived from an EMBL/GenBank/DDBJ whole genome shotgun (WGS) entry which is preliminary data.</text>
</comment>
<sequence>MPGFFKSVSGSRNQDNSTSVMYNVEDIDIHEWTVDDFANWLSQKNYKKKIIKILKKEKWNGDSLMELKQESDLNLSKIPSGVAKSIFADIQMLKQKQIEEKEKWPNKPKQSADEIRKSVRLTQAPPVLTQPVTVLPITSDNNSTGASSEVHFVGPTTSLTGSFLLNNKKRDPSIHRGAIIMRSGGSSGVHSPSFSSATIMTNPTNSSFLSGSNGSSSEGIISEINELFNDLKGGNGETGMMTTNSVVNIHSNHASMTNSLAPRSSMMMQNQYSNTSMMMNNPTRSSSSYLNQQHSMGHEISAFSVQDDVQECPPWDIESMKLSHKQDYNYCHAKIESMLQLGMNEQKKHVTINHHQQQHGKTNIGNQKNSLFTLTSLNLQEITQNLIIPSRFSYKYLNPARLLKSLILENKKSHISFLRIKIAVRILNSDEIAEYVKLLNALSNTEEETQSQQQPHTFSQTLKLLSSRIQYAAYTPALIIGPFFLEWTRFGLAVIRHVKNVTAHHVVFYDAKVVKGNDEIASLLSKLSTWACYWNGQKDFDILHANCFTFCNTILENIECLHDLPSHMKEFLNLFKYCGVCGNTVYLNATPELEKCVSEFGSESLISKLNRTGESASSSHITFTNQRVFNEFTSIIQQKLTPTYLDDHKSLKYQLQMIERGFWYDMERNGPTMYNEPLYLKQHYQDGLDSSFGEEVMKLNEESPPTCNEGASISATSTGKCQAMFNSSGLLEHAFHINDEHNVHTDFEFSNYRVEFPKL</sequence>
<name>A0A6A5C980_NAEFO</name>
<dbReference type="OMA" id="LSTWACY"/>
<dbReference type="RefSeq" id="XP_044567797.1">
    <property type="nucleotide sequence ID" value="XM_044701430.1"/>
</dbReference>
<dbReference type="InterPro" id="IPR013761">
    <property type="entry name" value="SAM/pointed_sf"/>
</dbReference>
<dbReference type="SUPFAM" id="SSF47769">
    <property type="entry name" value="SAM/Pointed domain"/>
    <property type="match status" value="1"/>
</dbReference>
<dbReference type="Gene3D" id="1.10.150.50">
    <property type="entry name" value="Transcription Factor, Ets-1"/>
    <property type="match status" value="1"/>
</dbReference>
<dbReference type="PROSITE" id="PS50105">
    <property type="entry name" value="SAM_DOMAIN"/>
    <property type="match status" value="1"/>
</dbReference>
<dbReference type="VEuPathDB" id="AmoebaDB:NfTy_016720"/>
<accession>A0A6A5C980</accession>
<evidence type="ECO:0000313" key="3">
    <source>
        <dbReference type="Proteomes" id="UP000444721"/>
    </source>
</evidence>
<proteinExistence type="predicted"/>
<reference evidence="2 3" key="1">
    <citation type="journal article" date="2019" name="Sci. Rep.">
        <title>Nanopore sequencing improves the draft genome of the human pathogenic amoeba Naegleria fowleri.</title>
        <authorList>
            <person name="Liechti N."/>
            <person name="Schurch N."/>
            <person name="Bruggmann R."/>
            <person name="Wittwer M."/>
        </authorList>
    </citation>
    <scope>NUCLEOTIDE SEQUENCE [LARGE SCALE GENOMIC DNA]</scope>
    <source>
        <strain evidence="2 3">ATCC 30894</strain>
    </source>
</reference>
<keyword evidence="3" id="KW-1185">Reference proteome</keyword>
<dbReference type="Proteomes" id="UP000444721">
    <property type="component" value="Unassembled WGS sequence"/>
</dbReference>
<dbReference type="OrthoDB" id="10380883at2759"/>
<dbReference type="VEuPathDB" id="AmoebaDB:NF0091980"/>
<evidence type="ECO:0000259" key="1">
    <source>
        <dbReference type="PROSITE" id="PS50105"/>
    </source>
</evidence>
<dbReference type="EMBL" id="VFQX01000007">
    <property type="protein sequence ID" value="KAF0983084.1"/>
    <property type="molecule type" value="Genomic_DNA"/>
</dbReference>
<protein>
    <recommendedName>
        <fullName evidence="1">SAM domain-containing protein</fullName>
    </recommendedName>
</protein>
<organism evidence="2 3">
    <name type="scientific">Naegleria fowleri</name>
    <name type="common">Brain eating amoeba</name>
    <dbReference type="NCBI Taxonomy" id="5763"/>
    <lineage>
        <taxon>Eukaryota</taxon>
        <taxon>Discoba</taxon>
        <taxon>Heterolobosea</taxon>
        <taxon>Tetramitia</taxon>
        <taxon>Eutetramitia</taxon>
        <taxon>Vahlkampfiidae</taxon>
        <taxon>Naegleria</taxon>
    </lineage>
</organism>
<evidence type="ECO:0000313" key="2">
    <source>
        <dbReference type="EMBL" id="KAF0983084.1"/>
    </source>
</evidence>
<dbReference type="VEuPathDB" id="AmoebaDB:FDP41_011062"/>
<dbReference type="AlphaFoldDB" id="A0A6A5C980"/>
<feature type="domain" description="SAM" evidence="1">
    <location>
        <begin position="32"/>
        <end position="96"/>
    </location>
</feature>
<dbReference type="GeneID" id="68118277"/>
<dbReference type="InterPro" id="IPR001660">
    <property type="entry name" value="SAM"/>
</dbReference>